<dbReference type="InterPro" id="IPR005467">
    <property type="entry name" value="His_kinase_dom"/>
</dbReference>
<feature type="transmembrane region" description="Helical" evidence="9">
    <location>
        <begin position="147"/>
        <end position="166"/>
    </location>
</feature>
<evidence type="ECO:0000256" key="1">
    <source>
        <dbReference type="ARBA" id="ARBA00000085"/>
    </source>
</evidence>
<gene>
    <name evidence="11" type="ORF">BEL05_13460</name>
</gene>
<dbReference type="AlphaFoldDB" id="A0A1E5IRR7"/>
<dbReference type="SMART" id="SM00388">
    <property type="entry name" value="HisKA"/>
    <property type="match status" value="1"/>
</dbReference>
<evidence type="ECO:0000256" key="2">
    <source>
        <dbReference type="ARBA" id="ARBA00012438"/>
    </source>
</evidence>
<comment type="caution">
    <text evidence="11">The sequence shown here is derived from an EMBL/GenBank/DDBJ whole genome shotgun (WGS) entry which is preliminary data.</text>
</comment>
<dbReference type="RefSeq" id="WP_069671467.1">
    <property type="nucleotide sequence ID" value="NZ_MCBT01000043.1"/>
</dbReference>
<dbReference type="SUPFAM" id="SSF47384">
    <property type="entry name" value="Homodimeric domain of signal transducing histidine kinase"/>
    <property type="match status" value="1"/>
</dbReference>
<evidence type="ECO:0000313" key="11">
    <source>
        <dbReference type="EMBL" id="OEG73272.1"/>
    </source>
</evidence>
<dbReference type="Pfam" id="PF02518">
    <property type="entry name" value="HATPase_c"/>
    <property type="match status" value="1"/>
</dbReference>
<keyword evidence="4" id="KW-0808">Transferase</keyword>
<feature type="transmembrane region" description="Helical" evidence="9">
    <location>
        <begin position="38"/>
        <end position="63"/>
    </location>
</feature>
<keyword evidence="9" id="KW-0812">Transmembrane</keyword>
<evidence type="ECO:0000256" key="5">
    <source>
        <dbReference type="ARBA" id="ARBA00022741"/>
    </source>
</evidence>
<dbReference type="Gene3D" id="3.30.565.10">
    <property type="entry name" value="Histidine kinase-like ATPase, C-terminal domain"/>
    <property type="match status" value="1"/>
</dbReference>
<dbReference type="GO" id="GO:0000155">
    <property type="term" value="F:phosphorelay sensor kinase activity"/>
    <property type="evidence" value="ECO:0007669"/>
    <property type="project" value="InterPro"/>
</dbReference>
<dbReference type="Pfam" id="PF00512">
    <property type="entry name" value="HisKA"/>
    <property type="match status" value="1"/>
</dbReference>
<evidence type="ECO:0000256" key="9">
    <source>
        <dbReference type="SAM" id="Phobius"/>
    </source>
</evidence>
<feature type="transmembrane region" description="Helical" evidence="9">
    <location>
        <begin position="108"/>
        <end position="127"/>
    </location>
</feature>
<dbReference type="GO" id="GO:0005524">
    <property type="term" value="F:ATP binding"/>
    <property type="evidence" value="ECO:0007669"/>
    <property type="project" value="UniProtKB-KW"/>
</dbReference>
<dbReference type="Gene3D" id="1.10.287.130">
    <property type="match status" value="1"/>
</dbReference>
<dbReference type="PROSITE" id="PS50109">
    <property type="entry name" value="HIS_KIN"/>
    <property type="match status" value="1"/>
</dbReference>
<evidence type="ECO:0000313" key="12">
    <source>
        <dbReference type="Proteomes" id="UP000095230"/>
    </source>
</evidence>
<reference evidence="11 12" key="1">
    <citation type="submission" date="2016-07" db="EMBL/GenBank/DDBJ databases">
        <title>Whole-genome of two Shewanella species isolated from a digestive organ of sea cucumber Apostichopus japonicus Selenka 1867.</title>
        <authorList>
            <person name="Hong H.-H."/>
            <person name="Choi H."/>
            <person name="Cheon S."/>
            <person name="Oh J.-S."/>
            <person name="Lee H.-G."/>
            <person name="Park C."/>
        </authorList>
    </citation>
    <scope>NUCLEOTIDE SEQUENCE [LARGE SCALE GENOMIC DNA]</scope>
    <source>
        <strain evidence="11 12">CSB03KR</strain>
    </source>
</reference>
<evidence type="ECO:0000256" key="8">
    <source>
        <dbReference type="ARBA" id="ARBA00023012"/>
    </source>
</evidence>
<dbReference type="InterPro" id="IPR004358">
    <property type="entry name" value="Sig_transdc_His_kin-like_C"/>
</dbReference>
<dbReference type="OrthoDB" id="9772100at2"/>
<feature type="transmembrane region" description="Helical" evidence="9">
    <location>
        <begin position="178"/>
        <end position="196"/>
    </location>
</feature>
<evidence type="ECO:0000256" key="4">
    <source>
        <dbReference type="ARBA" id="ARBA00022679"/>
    </source>
</evidence>
<dbReference type="CDD" id="cd00082">
    <property type="entry name" value="HisKA"/>
    <property type="match status" value="1"/>
</dbReference>
<evidence type="ECO:0000259" key="10">
    <source>
        <dbReference type="PROSITE" id="PS50109"/>
    </source>
</evidence>
<evidence type="ECO:0000256" key="7">
    <source>
        <dbReference type="ARBA" id="ARBA00022840"/>
    </source>
</evidence>
<dbReference type="EMBL" id="MCBT01000043">
    <property type="protein sequence ID" value="OEG73272.1"/>
    <property type="molecule type" value="Genomic_DNA"/>
</dbReference>
<sequence length="467" mass="51869">MSTFIVFNIYLFYGLVFFSIGCVVVFRNFKYSQLSISPTLWALALFGFSHAFHEWSELYVILFEADIQPQYQVLVEWLRLLKLALSFASLMIFAWLLFGIVPNTVAKVGRGLVVTILLVYCMAVVHFSSSFNLSEDLFREAAHYTRLLLGFGSAFLAGCGIAIYGYSLMKAEHEYGHYFIATGIGLWIYGVMAGLVATELHVGVPVLRTLASGLVLFTLFKALKVFDIEREKLTEAKLKRALEADKFKAIGRLATGVAHEINNPLASSSLALELLERKYPITDSAQQEYVNRVRMGISRAADISKELLAYARPRSESFSTVNFAEVAQAAIRLLSHKRRDYQVVVDCEPNIQINGQKIKLEELLINLLSNAMDASDAGGKILLTIKSQAGQICLSLQDFGQGMDSETLNRATELFFSTKPIGQGTGLGLAICDAIIRAHHGEMAIRSELGKGTQIDIHFPIDKDSYD</sequence>
<feature type="transmembrane region" description="Helical" evidence="9">
    <location>
        <begin position="6"/>
        <end position="26"/>
    </location>
</feature>
<feature type="domain" description="Histidine kinase" evidence="10">
    <location>
        <begin position="256"/>
        <end position="463"/>
    </location>
</feature>
<dbReference type="STRING" id="23.BEL05_13460"/>
<dbReference type="PANTHER" id="PTHR43065:SF10">
    <property type="entry name" value="PEROXIDE STRESS-ACTIVATED HISTIDINE KINASE MAK3"/>
    <property type="match status" value="1"/>
</dbReference>
<keyword evidence="9" id="KW-1133">Transmembrane helix</keyword>
<dbReference type="EC" id="2.7.13.3" evidence="2"/>
<keyword evidence="3" id="KW-0597">Phosphoprotein</keyword>
<dbReference type="InterPro" id="IPR003594">
    <property type="entry name" value="HATPase_dom"/>
</dbReference>
<dbReference type="InterPro" id="IPR036890">
    <property type="entry name" value="HATPase_C_sf"/>
</dbReference>
<keyword evidence="7" id="KW-0067">ATP-binding</keyword>
<dbReference type="SMART" id="SM00387">
    <property type="entry name" value="HATPase_c"/>
    <property type="match status" value="1"/>
</dbReference>
<evidence type="ECO:0000256" key="3">
    <source>
        <dbReference type="ARBA" id="ARBA00022553"/>
    </source>
</evidence>
<dbReference type="SUPFAM" id="SSF55874">
    <property type="entry name" value="ATPase domain of HSP90 chaperone/DNA topoisomerase II/histidine kinase"/>
    <property type="match status" value="1"/>
</dbReference>
<protein>
    <recommendedName>
        <fullName evidence="2">histidine kinase</fullName>
        <ecNumber evidence="2">2.7.13.3</ecNumber>
    </recommendedName>
</protein>
<keyword evidence="8" id="KW-0902">Two-component regulatory system</keyword>
<keyword evidence="9" id="KW-0472">Membrane</keyword>
<dbReference type="PANTHER" id="PTHR43065">
    <property type="entry name" value="SENSOR HISTIDINE KINASE"/>
    <property type="match status" value="1"/>
</dbReference>
<proteinExistence type="predicted"/>
<organism evidence="11 12">
    <name type="scientific">Shewanella colwelliana</name>
    <name type="common">Alteromonas colwelliana</name>
    <dbReference type="NCBI Taxonomy" id="23"/>
    <lineage>
        <taxon>Bacteria</taxon>
        <taxon>Pseudomonadati</taxon>
        <taxon>Pseudomonadota</taxon>
        <taxon>Gammaproteobacteria</taxon>
        <taxon>Alteromonadales</taxon>
        <taxon>Shewanellaceae</taxon>
        <taxon>Shewanella</taxon>
    </lineage>
</organism>
<dbReference type="Proteomes" id="UP000095230">
    <property type="component" value="Unassembled WGS sequence"/>
</dbReference>
<feature type="transmembrane region" description="Helical" evidence="9">
    <location>
        <begin position="83"/>
        <end position="101"/>
    </location>
</feature>
<name>A0A1E5IRR7_SHECO</name>
<comment type="catalytic activity">
    <reaction evidence="1">
        <text>ATP + protein L-histidine = ADP + protein N-phospho-L-histidine.</text>
        <dbReference type="EC" id="2.7.13.3"/>
    </reaction>
</comment>
<dbReference type="InterPro" id="IPR036097">
    <property type="entry name" value="HisK_dim/P_sf"/>
</dbReference>
<evidence type="ECO:0000256" key="6">
    <source>
        <dbReference type="ARBA" id="ARBA00022777"/>
    </source>
</evidence>
<dbReference type="PRINTS" id="PR00344">
    <property type="entry name" value="BCTRLSENSOR"/>
</dbReference>
<accession>A0A1E5IRR7</accession>
<keyword evidence="5" id="KW-0547">Nucleotide-binding</keyword>
<dbReference type="InterPro" id="IPR003661">
    <property type="entry name" value="HisK_dim/P_dom"/>
</dbReference>
<keyword evidence="6 11" id="KW-0418">Kinase</keyword>